<sequence length="120" mass="13007">MDMGESGSAFNTRPSESENFNFGVGEDHLNSEDPVSTFSTSPSFTTTPPFNTATVDGATNDDIDGGPAGPDFPKEVEGSDYSTEDNVDSEAELVGNDDEEEYVSDVHEEVRELRAEKRSF</sequence>
<name>A0AAN8SPC8_SOLBU</name>
<evidence type="ECO:0000313" key="3">
    <source>
        <dbReference type="Proteomes" id="UP001371456"/>
    </source>
</evidence>
<protein>
    <submittedName>
        <fullName evidence="2">Uncharacterized protein</fullName>
    </submittedName>
</protein>
<proteinExistence type="predicted"/>
<gene>
    <name evidence="2" type="ORF">RDI58_028697</name>
</gene>
<organism evidence="2 3">
    <name type="scientific">Solanum bulbocastanum</name>
    <name type="common">Wild potato</name>
    <dbReference type="NCBI Taxonomy" id="147425"/>
    <lineage>
        <taxon>Eukaryota</taxon>
        <taxon>Viridiplantae</taxon>
        <taxon>Streptophyta</taxon>
        <taxon>Embryophyta</taxon>
        <taxon>Tracheophyta</taxon>
        <taxon>Spermatophyta</taxon>
        <taxon>Magnoliopsida</taxon>
        <taxon>eudicotyledons</taxon>
        <taxon>Gunneridae</taxon>
        <taxon>Pentapetalae</taxon>
        <taxon>asterids</taxon>
        <taxon>lamiids</taxon>
        <taxon>Solanales</taxon>
        <taxon>Solanaceae</taxon>
        <taxon>Solanoideae</taxon>
        <taxon>Solaneae</taxon>
        <taxon>Solanum</taxon>
    </lineage>
</organism>
<dbReference type="Proteomes" id="UP001371456">
    <property type="component" value="Unassembled WGS sequence"/>
</dbReference>
<feature type="compositionally biased region" description="Basic and acidic residues" evidence="1">
    <location>
        <begin position="104"/>
        <end position="120"/>
    </location>
</feature>
<feature type="compositionally biased region" description="Polar residues" evidence="1">
    <location>
        <begin position="8"/>
        <end position="20"/>
    </location>
</feature>
<dbReference type="EMBL" id="JBANQN010000012">
    <property type="protein sequence ID" value="KAK6773459.1"/>
    <property type="molecule type" value="Genomic_DNA"/>
</dbReference>
<accession>A0AAN8SPC8</accession>
<comment type="caution">
    <text evidence="2">The sequence shown here is derived from an EMBL/GenBank/DDBJ whole genome shotgun (WGS) entry which is preliminary data.</text>
</comment>
<reference evidence="2 3" key="1">
    <citation type="submission" date="2024-02" db="EMBL/GenBank/DDBJ databases">
        <title>de novo genome assembly of Solanum bulbocastanum strain 11H21.</title>
        <authorList>
            <person name="Hosaka A.J."/>
        </authorList>
    </citation>
    <scope>NUCLEOTIDE SEQUENCE [LARGE SCALE GENOMIC DNA]</scope>
    <source>
        <tissue evidence="2">Young leaves</tissue>
    </source>
</reference>
<evidence type="ECO:0000256" key="1">
    <source>
        <dbReference type="SAM" id="MobiDB-lite"/>
    </source>
</evidence>
<evidence type="ECO:0000313" key="2">
    <source>
        <dbReference type="EMBL" id="KAK6773459.1"/>
    </source>
</evidence>
<feature type="compositionally biased region" description="Acidic residues" evidence="1">
    <location>
        <begin position="82"/>
        <end position="103"/>
    </location>
</feature>
<feature type="compositionally biased region" description="Low complexity" evidence="1">
    <location>
        <begin position="36"/>
        <end position="50"/>
    </location>
</feature>
<keyword evidence="3" id="KW-1185">Reference proteome</keyword>
<dbReference type="AlphaFoldDB" id="A0AAN8SPC8"/>
<feature type="region of interest" description="Disordered" evidence="1">
    <location>
        <begin position="1"/>
        <end position="120"/>
    </location>
</feature>